<evidence type="ECO:0000259" key="7">
    <source>
        <dbReference type="Pfam" id="PF00296"/>
    </source>
</evidence>
<evidence type="ECO:0000313" key="8">
    <source>
        <dbReference type="EMBL" id="APT56157.1"/>
    </source>
</evidence>
<feature type="domain" description="Luciferase-like" evidence="7">
    <location>
        <begin position="26"/>
        <end position="384"/>
    </location>
</feature>
<organism evidence="8 9">
    <name type="scientific">Roseomonas gilardii</name>
    <dbReference type="NCBI Taxonomy" id="257708"/>
    <lineage>
        <taxon>Bacteria</taxon>
        <taxon>Pseudomonadati</taxon>
        <taxon>Pseudomonadota</taxon>
        <taxon>Alphaproteobacteria</taxon>
        <taxon>Acetobacterales</taxon>
        <taxon>Roseomonadaceae</taxon>
        <taxon>Roseomonas</taxon>
    </lineage>
</organism>
<sequence length="448" mass="48899">MPARKMISMGLSMRYLGYHAAAWRHPQVDPGGASDFSHFLNVARLAEAAKFDMVFLADGIGIRAKDEPPGSLCRSAQTAELEPLTLLSALAPMTTHIGLVATASTTYNEPYHIARKYASLDRISGGRAGWNIVTSWSDAEAQNFNRDQHLDYGTRYERAAEFVEVVKGLWDSWDADALVRDKESGVFFDTAKLHVLNHQGKHFKVKGPLSVARSPQARPVLVQAGASEAGMEIGAESAEVIYAVPHEIDTGRSYYRDLKERAARKGRDPEGMKILPGITPFIGATEAEAREKYDLLNALVAPELGLSYLYGQMGDLSAYPLDGPVPEPNDPKVRSIAKNLLKLAQRDNLTIRQLYTTIAAGFGSRILIGTARQIADEMEAWVEAEAADGFNICPAALPVGLEDFAAQVVPELQRRGMFRTEYAARTLRGNLGVPVPASRHGGAVVPER</sequence>
<dbReference type="InterPro" id="IPR036661">
    <property type="entry name" value="Luciferase-like_sf"/>
</dbReference>
<dbReference type="eggNOG" id="COG2141">
    <property type="taxonomic scope" value="Bacteria"/>
</dbReference>
<gene>
    <name evidence="8" type="ORF">RGI145_02560</name>
</gene>
<dbReference type="GO" id="GO:0016705">
    <property type="term" value="F:oxidoreductase activity, acting on paired donors, with incorporation or reduction of molecular oxygen"/>
    <property type="evidence" value="ECO:0007669"/>
    <property type="project" value="InterPro"/>
</dbReference>
<dbReference type="RefSeq" id="WP_075797111.1">
    <property type="nucleotide sequence ID" value="NZ_CP015583.1"/>
</dbReference>
<feature type="binding site" evidence="6">
    <location>
        <position position="102"/>
    </location>
    <ligand>
        <name>FMN</name>
        <dbReference type="ChEBI" id="CHEBI:58210"/>
    </ligand>
</feature>
<dbReference type="SUPFAM" id="SSF51679">
    <property type="entry name" value="Bacterial luciferase-like"/>
    <property type="match status" value="1"/>
</dbReference>
<feature type="binding site" evidence="6">
    <location>
        <position position="156"/>
    </location>
    <ligand>
        <name>FMN</name>
        <dbReference type="ChEBI" id="CHEBI:58210"/>
    </ligand>
</feature>
<dbReference type="InterPro" id="IPR051260">
    <property type="entry name" value="Diverse_substr_monoxygenases"/>
</dbReference>
<feature type="binding site" evidence="6">
    <location>
        <position position="227"/>
    </location>
    <ligand>
        <name>FMN</name>
        <dbReference type="ChEBI" id="CHEBI:58210"/>
    </ligand>
</feature>
<dbReference type="PANTHER" id="PTHR30011:SF16">
    <property type="entry name" value="C2H2 FINGER DOMAIN TRANSCRIPTION FACTOR (EUROFUNG)-RELATED"/>
    <property type="match status" value="1"/>
</dbReference>
<dbReference type="Proteomes" id="UP000185494">
    <property type="component" value="Chromosome 1"/>
</dbReference>
<evidence type="ECO:0000256" key="3">
    <source>
        <dbReference type="ARBA" id="ARBA00023002"/>
    </source>
</evidence>
<dbReference type="GO" id="GO:0004497">
    <property type="term" value="F:monooxygenase activity"/>
    <property type="evidence" value="ECO:0007669"/>
    <property type="project" value="UniProtKB-KW"/>
</dbReference>
<keyword evidence="1 6" id="KW-0285">Flavoprotein</keyword>
<feature type="binding site" evidence="6">
    <location>
        <position position="58"/>
    </location>
    <ligand>
        <name>FMN</name>
        <dbReference type="ChEBI" id="CHEBI:58210"/>
    </ligand>
</feature>
<keyword evidence="2 6" id="KW-0288">FMN</keyword>
<name>A0A1L7ABH0_9PROT</name>
<dbReference type="CDD" id="cd01095">
    <property type="entry name" value="Nitrilotriacetate_monoxgenase"/>
    <property type="match status" value="1"/>
</dbReference>
<evidence type="ECO:0000256" key="6">
    <source>
        <dbReference type="PIRSR" id="PIRSR000337-1"/>
    </source>
</evidence>
<dbReference type="AlphaFoldDB" id="A0A1L7ABH0"/>
<comment type="similarity">
    <text evidence="5">Belongs to the NtaA/SnaA/DszA monooxygenase family.</text>
</comment>
<evidence type="ECO:0000256" key="5">
    <source>
        <dbReference type="ARBA" id="ARBA00033748"/>
    </source>
</evidence>
<protein>
    <submittedName>
        <fullName evidence="8">Nitrilotriacetate monooxygenase</fullName>
    </submittedName>
</protein>
<evidence type="ECO:0000313" key="9">
    <source>
        <dbReference type="Proteomes" id="UP000185494"/>
    </source>
</evidence>
<evidence type="ECO:0000256" key="1">
    <source>
        <dbReference type="ARBA" id="ARBA00022630"/>
    </source>
</evidence>
<dbReference type="Pfam" id="PF00296">
    <property type="entry name" value="Bac_luciferase"/>
    <property type="match status" value="1"/>
</dbReference>
<dbReference type="InterPro" id="IPR016215">
    <property type="entry name" value="NTA_MOA"/>
</dbReference>
<dbReference type="EMBL" id="CP015583">
    <property type="protein sequence ID" value="APT56157.1"/>
    <property type="molecule type" value="Genomic_DNA"/>
</dbReference>
<keyword evidence="4 8" id="KW-0503">Monooxygenase</keyword>
<dbReference type="PANTHER" id="PTHR30011">
    <property type="entry name" value="ALKANESULFONATE MONOOXYGENASE-RELATED"/>
    <property type="match status" value="1"/>
</dbReference>
<evidence type="ECO:0000256" key="4">
    <source>
        <dbReference type="ARBA" id="ARBA00023033"/>
    </source>
</evidence>
<dbReference type="InterPro" id="IPR011251">
    <property type="entry name" value="Luciferase-like_dom"/>
</dbReference>
<dbReference type="STRING" id="257708.RGI145_02560"/>
<dbReference type="Gene3D" id="3.20.20.30">
    <property type="entry name" value="Luciferase-like domain"/>
    <property type="match status" value="1"/>
</dbReference>
<keyword evidence="3" id="KW-0560">Oxidoreductase</keyword>
<reference evidence="8 9" key="1">
    <citation type="submission" date="2016-05" db="EMBL/GenBank/DDBJ databases">
        <title>Complete Genome and Methylome Analysis of Psychrotrophic Bacterial Isolates from Antarctic Lake Untersee.</title>
        <authorList>
            <person name="Fomenkov A."/>
            <person name="Akimov V.N."/>
            <person name="Vasilyeva L.V."/>
            <person name="Andersen D."/>
            <person name="Vincze T."/>
            <person name="Roberts R.J."/>
        </authorList>
    </citation>
    <scope>NUCLEOTIDE SEQUENCE [LARGE SCALE GENOMIC DNA]</scope>
    <source>
        <strain evidence="8 9">U14-5</strain>
    </source>
</reference>
<evidence type="ECO:0000256" key="2">
    <source>
        <dbReference type="ARBA" id="ARBA00022643"/>
    </source>
</evidence>
<accession>A0A1L7ABH0</accession>
<dbReference type="PIRSF" id="PIRSF000337">
    <property type="entry name" value="NTA_MOA"/>
    <property type="match status" value="1"/>
</dbReference>
<proteinExistence type="inferred from homology"/>
<dbReference type="KEGG" id="rgi:RGI145_02560"/>
<dbReference type="NCBIfam" id="TIGR03860">
    <property type="entry name" value="FMN_nitrolo"/>
    <property type="match status" value="1"/>
</dbReference>